<dbReference type="GO" id="GO:0071972">
    <property type="term" value="F:peptidoglycan L,D-transpeptidase activity"/>
    <property type="evidence" value="ECO:0007669"/>
    <property type="project" value="TreeGrafter"/>
</dbReference>
<dbReference type="InterPro" id="IPR038063">
    <property type="entry name" value="Transpep_catalytic_dom"/>
</dbReference>
<organism evidence="12">
    <name type="scientific">Paraconexibacter sp. AEG42_29</name>
    <dbReference type="NCBI Taxonomy" id="2997339"/>
    <lineage>
        <taxon>Bacteria</taxon>
        <taxon>Bacillati</taxon>
        <taxon>Actinomycetota</taxon>
        <taxon>Thermoleophilia</taxon>
        <taxon>Solirubrobacterales</taxon>
        <taxon>Paraconexibacteraceae</taxon>
        <taxon>Paraconexibacter</taxon>
    </lineage>
</organism>
<feature type="chain" id="PRO_5043638580" description="L,D-TPase catalytic domain-containing protein" evidence="10">
    <location>
        <begin position="25"/>
        <end position="355"/>
    </location>
</feature>
<evidence type="ECO:0000313" key="12">
    <source>
        <dbReference type="EMBL" id="XAY08247.1"/>
    </source>
</evidence>
<evidence type="ECO:0000256" key="3">
    <source>
        <dbReference type="ARBA" id="ARBA00022676"/>
    </source>
</evidence>
<gene>
    <name evidence="12" type="ORF">DSM112329_05145</name>
</gene>
<dbReference type="Gene3D" id="2.40.440.10">
    <property type="entry name" value="L,D-transpeptidase catalytic domain-like"/>
    <property type="match status" value="1"/>
</dbReference>
<dbReference type="InterPro" id="IPR050979">
    <property type="entry name" value="LD-transpeptidase"/>
</dbReference>
<evidence type="ECO:0000256" key="7">
    <source>
        <dbReference type="ARBA" id="ARBA00022984"/>
    </source>
</evidence>
<evidence type="ECO:0000256" key="2">
    <source>
        <dbReference type="ARBA" id="ARBA00005992"/>
    </source>
</evidence>
<name>A0AAU7B2K9_9ACTN</name>
<sequence length="355" mass="36609">MPARRITLACALVAVAAPTTVAVAAAPKQAAPAPAPAPAPGVPGAKIPAGVSAGGVDLSGLTVTAAAAKLRGELGAHLARPVAVDIGGEVFRLTTTAAKFRFDAVATAKSALTATPAAPDPAQGGAQVGAVVPLVVKHSTTAVRSFVVQTARSARRSSRNATLKIGVKHMTVRRSKPGYRMDQPAAYKAINAALADAAASRKLHFKFKQFRAAVNTNDLAKQYGTILTIDKSERKLRLFKNLKISKRYRVAIGQPAYPTPEGRFNIQSKQVNPVWSVPNSPWAGELAGTTVTGGSAANPLKARWMGVSGSVGIHGTGDDASIGSAASHGCIRMHVGDVIDLFKRVPMGATVLIAS</sequence>
<dbReference type="PROSITE" id="PS52029">
    <property type="entry name" value="LD_TPASE"/>
    <property type="match status" value="1"/>
</dbReference>
<evidence type="ECO:0000256" key="5">
    <source>
        <dbReference type="ARBA" id="ARBA00022801"/>
    </source>
</evidence>
<dbReference type="SUPFAM" id="SSF141523">
    <property type="entry name" value="L,D-transpeptidase catalytic domain-like"/>
    <property type="match status" value="1"/>
</dbReference>
<dbReference type="InterPro" id="IPR005490">
    <property type="entry name" value="LD_TPept_cat_dom"/>
</dbReference>
<dbReference type="CDD" id="cd16913">
    <property type="entry name" value="YkuD_like"/>
    <property type="match status" value="1"/>
</dbReference>
<accession>A0AAU7B2K9</accession>
<dbReference type="GO" id="GO:0005576">
    <property type="term" value="C:extracellular region"/>
    <property type="evidence" value="ECO:0007669"/>
    <property type="project" value="TreeGrafter"/>
</dbReference>
<feature type="active site" description="Nucleophile" evidence="9">
    <location>
        <position position="330"/>
    </location>
</feature>
<dbReference type="GO" id="GO:0016757">
    <property type="term" value="F:glycosyltransferase activity"/>
    <property type="evidence" value="ECO:0007669"/>
    <property type="project" value="UniProtKB-KW"/>
</dbReference>
<dbReference type="PANTHER" id="PTHR30582:SF24">
    <property type="entry name" value="L,D-TRANSPEPTIDASE ERFK_SRFK-RELATED"/>
    <property type="match status" value="1"/>
</dbReference>
<feature type="active site" description="Proton donor/acceptor" evidence="9">
    <location>
        <position position="314"/>
    </location>
</feature>
<evidence type="ECO:0000256" key="1">
    <source>
        <dbReference type="ARBA" id="ARBA00004752"/>
    </source>
</evidence>
<keyword evidence="10" id="KW-0732">Signal</keyword>
<keyword evidence="4" id="KW-0808">Transferase</keyword>
<dbReference type="PANTHER" id="PTHR30582">
    <property type="entry name" value="L,D-TRANSPEPTIDASE"/>
    <property type="match status" value="1"/>
</dbReference>
<keyword evidence="7 9" id="KW-0573">Peptidoglycan synthesis</keyword>
<proteinExistence type="inferred from homology"/>
<keyword evidence="8 9" id="KW-0961">Cell wall biogenesis/degradation</keyword>
<evidence type="ECO:0000256" key="4">
    <source>
        <dbReference type="ARBA" id="ARBA00022679"/>
    </source>
</evidence>
<evidence type="ECO:0000256" key="10">
    <source>
        <dbReference type="SAM" id="SignalP"/>
    </source>
</evidence>
<comment type="similarity">
    <text evidence="2">Belongs to the YkuD family.</text>
</comment>
<reference evidence="12" key="1">
    <citation type="submission" date="2022-12" db="EMBL/GenBank/DDBJ databases">
        <title>Paraconexibacter alkalitolerans sp. nov. and Baekduia alba sp. nov., isolated from soil and emended description of the genera Paraconexibacter (Chun et al., 2020) and Baekduia (An et al., 2020).</title>
        <authorList>
            <person name="Vieira S."/>
            <person name="Huber K.J."/>
            <person name="Geppert A."/>
            <person name="Wolf J."/>
            <person name="Neumann-Schaal M."/>
            <person name="Muesken M."/>
            <person name="Overmann J."/>
        </authorList>
    </citation>
    <scope>NUCLEOTIDE SEQUENCE</scope>
    <source>
        <strain evidence="12">AEG42_29</strain>
    </source>
</reference>
<evidence type="ECO:0000256" key="9">
    <source>
        <dbReference type="PROSITE-ProRule" id="PRU01373"/>
    </source>
</evidence>
<feature type="signal peptide" evidence="10">
    <location>
        <begin position="1"/>
        <end position="24"/>
    </location>
</feature>
<dbReference type="RefSeq" id="WP_354699428.1">
    <property type="nucleotide sequence ID" value="NZ_CP114014.1"/>
</dbReference>
<protein>
    <recommendedName>
        <fullName evidence="11">L,D-TPase catalytic domain-containing protein</fullName>
    </recommendedName>
</protein>
<dbReference type="Pfam" id="PF03734">
    <property type="entry name" value="YkuD"/>
    <property type="match status" value="1"/>
</dbReference>
<dbReference type="EMBL" id="CP114014">
    <property type="protein sequence ID" value="XAY08247.1"/>
    <property type="molecule type" value="Genomic_DNA"/>
</dbReference>
<keyword evidence="3" id="KW-0328">Glycosyltransferase</keyword>
<dbReference type="GO" id="GO:0018104">
    <property type="term" value="P:peptidoglycan-protein cross-linking"/>
    <property type="evidence" value="ECO:0007669"/>
    <property type="project" value="TreeGrafter"/>
</dbReference>
<dbReference type="KEGG" id="parq:DSM112329_05145"/>
<comment type="pathway">
    <text evidence="1 9">Cell wall biogenesis; peptidoglycan biosynthesis.</text>
</comment>
<keyword evidence="6 9" id="KW-0133">Cell shape</keyword>
<evidence type="ECO:0000256" key="6">
    <source>
        <dbReference type="ARBA" id="ARBA00022960"/>
    </source>
</evidence>
<evidence type="ECO:0000256" key="8">
    <source>
        <dbReference type="ARBA" id="ARBA00023316"/>
    </source>
</evidence>
<dbReference type="GO" id="GO:0071555">
    <property type="term" value="P:cell wall organization"/>
    <property type="evidence" value="ECO:0007669"/>
    <property type="project" value="UniProtKB-UniRule"/>
</dbReference>
<evidence type="ECO:0000259" key="11">
    <source>
        <dbReference type="PROSITE" id="PS52029"/>
    </source>
</evidence>
<dbReference type="Pfam" id="PF12229">
    <property type="entry name" value="PG_binding_4"/>
    <property type="match status" value="1"/>
</dbReference>
<dbReference type="AlphaFoldDB" id="A0AAU7B2K9"/>
<keyword evidence="5" id="KW-0378">Hydrolase</keyword>
<dbReference type="GO" id="GO:0008360">
    <property type="term" value="P:regulation of cell shape"/>
    <property type="evidence" value="ECO:0007669"/>
    <property type="project" value="UniProtKB-UniRule"/>
</dbReference>
<dbReference type="InterPro" id="IPR022029">
    <property type="entry name" value="YoaR-like_PG-bd"/>
</dbReference>
<feature type="domain" description="L,D-TPase catalytic" evidence="11">
    <location>
        <begin position="225"/>
        <end position="354"/>
    </location>
</feature>